<protein>
    <submittedName>
        <fullName evidence="2">Uncharacterized protein</fullName>
    </submittedName>
</protein>
<feature type="compositionally biased region" description="Pro residues" evidence="1">
    <location>
        <begin position="271"/>
        <end position="285"/>
    </location>
</feature>
<dbReference type="EMBL" id="KZ821231">
    <property type="protein sequence ID" value="PYH45527.1"/>
    <property type="molecule type" value="Genomic_DNA"/>
</dbReference>
<reference evidence="2 3" key="1">
    <citation type="submission" date="2016-12" db="EMBL/GenBank/DDBJ databases">
        <title>The genomes of Aspergillus section Nigri reveals drivers in fungal speciation.</title>
        <authorList>
            <consortium name="DOE Joint Genome Institute"/>
            <person name="Vesth T.C."/>
            <person name="Nybo J."/>
            <person name="Theobald S."/>
            <person name="Brandl J."/>
            <person name="Frisvad J.C."/>
            <person name="Nielsen K.F."/>
            <person name="Lyhne E.K."/>
            <person name="Kogle M.E."/>
            <person name="Kuo A."/>
            <person name="Riley R."/>
            <person name="Clum A."/>
            <person name="Nolan M."/>
            <person name="Lipzen A."/>
            <person name="Salamov A."/>
            <person name="Henrissat B."/>
            <person name="Wiebenga A."/>
            <person name="De Vries R.P."/>
            <person name="Grigoriev I.V."/>
            <person name="Mortensen U.H."/>
            <person name="Andersen M.R."/>
            <person name="Baker S.E."/>
        </authorList>
    </citation>
    <scope>NUCLEOTIDE SEQUENCE [LARGE SCALE GENOMIC DNA]</scope>
    <source>
        <strain evidence="2 3">JOP 1030-1</strain>
    </source>
</reference>
<feature type="compositionally biased region" description="Polar residues" evidence="1">
    <location>
        <begin position="46"/>
        <end position="59"/>
    </location>
</feature>
<feature type="compositionally biased region" description="Polar residues" evidence="1">
    <location>
        <begin position="298"/>
        <end position="313"/>
    </location>
</feature>
<evidence type="ECO:0000313" key="3">
    <source>
        <dbReference type="Proteomes" id="UP000248349"/>
    </source>
</evidence>
<dbReference type="AlphaFoldDB" id="A0A318ZFP5"/>
<feature type="region of interest" description="Disordered" evidence="1">
    <location>
        <begin position="267"/>
        <end position="397"/>
    </location>
</feature>
<dbReference type="Pfam" id="PF10846">
    <property type="entry name" value="DUF2722"/>
    <property type="match status" value="1"/>
</dbReference>
<feature type="compositionally biased region" description="Basic and acidic residues" evidence="1">
    <location>
        <begin position="111"/>
        <end position="130"/>
    </location>
</feature>
<dbReference type="OrthoDB" id="20105at2759"/>
<proteinExistence type="predicted"/>
<feature type="compositionally biased region" description="Pro residues" evidence="1">
    <location>
        <begin position="191"/>
        <end position="200"/>
    </location>
</feature>
<dbReference type="Proteomes" id="UP000248349">
    <property type="component" value="Unassembled WGS sequence"/>
</dbReference>
<feature type="non-terminal residue" evidence="2">
    <location>
        <position position="397"/>
    </location>
</feature>
<gene>
    <name evidence="2" type="ORF">BP01DRAFT_271532</name>
</gene>
<dbReference type="GeneID" id="37072622"/>
<sequence length="397" mass="42233">MLLTLKPSSQNAVKGPHDYAIVRQSVPTPRSSPTPVPELSTIAAPSRSTADNSMDNSRSGLPPPASLTLPPPNLGFAGGTGPATAMNQTLPPPPGQWQSSDDSMRHWLQAKAEEDRRKQEEEKTHQESLRLEQRRLEQSMLRDALQAGIPPHLIPLIFAGISPGGLPPSILEMVQQHMAQSTPARGTAPTMPVPSNPPPQIQRRPSHVRRDSRTLPLHPYASASVPAQAVPPPSILLSQPLHPVGAGPHIPPAPPVTNAVVDTRLPSAVPRMPPSEPQLQPPPPINLSHVQYAPGSSIPVTQSVVGKSDSVSRPSPPSLYFHHWVPPSQSQANPIGGRTRQESPGATQGPRRVESHNSPGRKRKATGPHIPAPMPSLRGPETVLGGSNVYASQPGSP</sequence>
<organism evidence="2 3">
    <name type="scientific">Aspergillus saccharolyticus JOP 1030-1</name>
    <dbReference type="NCBI Taxonomy" id="1450539"/>
    <lineage>
        <taxon>Eukaryota</taxon>
        <taxon>Fungi</taxon>
        <taxon>Dikarya</taxon>
        <taxon>Ascomycota</taxon>
        <taxon>Pezizomycotina</taxon>
        <taxon>Eurotiomycetes</taxon>
        <taxon>Eurotiomycetidae</taxon>
        <taxon>Eurotiales</taxon>
        <taxon>Aspergillaceae</taxon>
        <taxon>Aspergillus</taxon>
        <taxon>Aspergillus subgen. Circumdati</taxon>
    </lineage>
</organism>
<dbReference type="InterPro" id="IPR021216">
    <property type="entry name" value="DUF2722"/>
</dbReference>
<keyword evidence="3" id="KW-1185">Reference proteome</keyword>
<evidence type="ECO:0000256" key="1">
    <source>
        <dbReference type="SAM" id="MobiDB-lite"/>
    </source>
</evidence>
<feature type="compositionally biased region" description="Polar residues" evidence="1">
    <location>
        <begin position="1"/>
        <end position="12"/>
    </location>
</feature>
<feature type="region of interest" description="Disordered" evidence="1">
    <location>
        <begin position="183"/>
        <end position="210"/>
    </location>
</feature>
<dbReference type="STRING" id="1450539.A0A318ZFP5"/>
<feature type="compositionally biased region" description="Pro residues" evidence="1">
    <location>
        <begin position="61"/>
        <end position="73"/>
    </location>
</feature>
<accession>A0A318ZFP5</accession>
<name>A0A318ZFP5_9EURO</name>
<dbReference type="RefSeq" id="XP_025431509.1">
    <property type="nucleotide sequence ID" value="XM_025571394.1"/>
</dbReference>
<feature type="region of interest" description="Disordered" evidence="1">
    <location>
        <begin position="1"/>
        <end position="130"/>
    </location>
</feature>
<evidence type="ECO:0000313" key="2">
    <source>
        <dbReference type="EMBL" id="PYH45527.1"/>
    </source>
</evidence>